<dbReference type="Proteomes" id="UP000253910">
    <property type="component" value="Unassembled WGS sequence"/>
</dbReference>
<proteinExistence type="predicted"/>
<evidence type="ECO:0000313" key="1">
    <source>
        <dbReference type="EMBL" id="RDE95617.1"/>
    </source>
</evidence>
<protein>
    <submittedName>
        <fullName evidence="1">Uncharacterized protein</fullName>
    </submittedName>
</protein>
<gene>
    <name evidence="1" type="ORF">DPV87_02285</name>
</gene>
<sequence>MCKENRILELGKIFVSRRILAELTAEKINEVISWHQNGCIIMLGNKDWIEKPPHPLAEIVMNFYQADNGKDTIQLSTSVDDDGNRTTKISFSDESEDEQRGHFDWDIYQSKRTPLKLGDVSCTICAKQLLGMPTIHRLIEKQLSYDWGATSVEDWIENDHAVEKDKRIVSQHFVDGESVFIITEADRSSTTIMLGYEY</sequence>
<comment type="caution">
    <text evidence="1">The sequence shown here is derived from an EMBL/GenBank/DDBJ whole genome shotgun (WGS) entry which is preliminary data.</text>
</comment>
<accession>A0A369Z3T7</accession>
<dbReference type="AlphaFoldDB" id="A0A369Z3T7"/>
<organism evidence="1 2">
    <name type="scientific">Haemophilus parainfluenzae</name>
    <dbReference type="NCBI Taxonomy" id="729"/>
    <lineage>
        <taxon>Bacteria</taxon>
        <taxon>Pseudomonadati</taxon>
        <taxon>Pseudomonadota</taxon>
        <taxon>Gammaproteobacteria</taxon>
        <taxon>Pasteurellales</taxon>
        <taxon>Pasteurellaceae</taxon>
        <taxon>Haemophilus</taxon>
    </lineage>
</organism>
<name>A0A369Z3T7_HAEPA</name>
<dbReference type="RefSeq" id="WP_014326565.1">
    <property type="nucleotide sequence ID" value="NZ_QEPW01000003.1"/>
</dbReference>
<dbReference type="EMBL" id="QEPW01000003">
    <property type="protein sequence ID" value="RDE95617.1"/>
    <property type="molecule type" value="Genomic_DNA"/>
</dbReference>
<evidence type="ECO:0000313" key="2">
    <source>
        <dbReference type="Proteomes" id="UP000253910"/>
    </source>
</evidence>
<reference evidence="1 2" key="1">
    <citation type="submission" date="2018-05" db="EMBL/GenBank/DDBJ databases">
        <title>Draft Genome Sequences for a Diverse set of 7 Haemophilus Species.</title>
        <authorList>
            <person name="Nichols M."/>
            <person name="Topaz N."/>
            <person name="Wang X."/>
            <person name="Wang X."/>
            <person name="Boxrud D."/>
        </authorList>
    </citation>
    <scope>NUCLEOTIDE SEQUENCE [LARGE SCALE GENOMIC DNA]</scope>
    <source>
        <strain evidence="1 2">C2008001710</strain>
    </source>
</reference>